<dbReference type="SUPFAM" id="SSF103657">
    <property type="entry name" value="BAR/IMD domain-like"/>
    <property type="match status" value="1"/>
</dbReference>
<dbReference type="SMART" id="SM00055">
    <property type="entry name" value="FCH"/>
    <property type="match status" value="1"/>
</dbReference>
<feature type="compositionally biased region" description="Pro residues" evidence="8">
    <location>
        <begin position="891"/>
        <end position="905"/>
    </location>
</feature>
<dbReference type="FunFam" id="2.30.30.40:FF:000312">
    <property type="entry name" value="Related to Cell division control protein 15"/>
    <property type="match status" value="1"/>
</dbReference>
<dbReference type="PANTHER" id="PTHR23065:SF7">
    <property type="entry name" value="NOSTRIN, ISOFORM H"/>
    <property type="match status" value="1"/>
</dbReference>
<dbReference type="InterPro" id="IPR031160">
    <property type="entry name" value="F_BAR_dom"/>
</dbReference>
<feature type="compositionally biased region" description="Low complexity" evidence="8">
    <location>
        <begin position="709"/>
        <end position="728"/>
    </location>
</feature>
<evidence type="ECO:0000256" key="7">
    <source>
        <dbReference type="PROSITE-ProRule" id="PRU01077"/>
    </source>
</evidence>
<feature type="compositionally biased region" description="Gly residues" evidence="8">
    <location>
        <begin position="334"/>
        <end position="352"/>
    </location>
</feature>
<dbReference type="CDD" id="cd07651">
    <property type="entry name" value="F-BAR_PombeCdc15_like"/>
    <property type="match status" value="1"/>
</dbReference>
<dbReference type="GO" id="GO:0030036">
    <property type="term" value="P:actin cytoskeleton organization"/>
    <property type="evidence" value="ECO:0007669"/>
    <property type="project" value="UniProtKB-ARBA"/>
</dbReference>
<proteinExistence type="predicted"/>
<keyword evidence="7" id="KW-0175">Coiled coil</keyword>
<evidence type="ECO:0000256" key="4">
    <source>
        <dbReference type="ARBA" id="ARBA00022553"/>
    </source>
</evidence>
<evidence type="ECO:0000256" key="3">
    <source>
        <dbReference type="ARBA" id="ARBA00022490"/>
    </source>
</evidence>
<dbReference type="CDD" id="cd00174">
    <property type="entry name" value="SH3"/>
    <property type="match status" value="1"/>
</dbReference>
<dbReference type="OrthoDB" id="19092at2759"/>
<keyword evidence="4" id="KW-0597">Phosphoprotein</keyword>
<feature type="compositionally biased region" description="Polar residues" evidence="8">
    <location>
        <begin position="642"/>
        <end position="661"/>
    </location>
</feature>
<evidence type="ECO:0000256" key="8">
    <source>
        <dbReference type="SAM" id="MobiDB-lite"/>
    </source>
</evidence>
<dbReference type="PROSITE" id="PS51741">
    <property type="entry name" value="F_BAR"/>
    <property type="match status" value="1"/>
</dbReference>
<feature type="compositionally biased region" description="Polar residues" evidence="8">
    <location>
        <begin position="739"/>
        <end position="753"/>
    </location>
</feature>
<reference evidence="11 12" key="1">
    <citation type="journal article" date="2018" name="Mol. Biol. Evol.">
        <title>Broad Genomic Sampling Reveals a Smut Pathogenic Ancestry of the Fungal Clade Ustilaginomycotina.</title>
        <authorList>
            <person name="Kijpornyongpan T."/>
            <person name="Mondo S.J."/>
            <person name="Barry K."/>
            <person name="Sandor L."/>
            <person name="Lee J."/>
            <person name="Lipzen A."/>
            <person name="Pangilinan J."/>
            <person name="LaButti K."/>
            <person name="Hainaut M."/>
            <person name="Henrissat B."/>
            <person name="Grigoriev I.V."/>
            <person name="Spatafora J.W."/>
            <person name="Aime M.C."/>
        </authorList>
    </citation>
    <scope>NUCLEOTIDE SEQUENCE [LARGE SCALE GENOMIC DNA]</scope>
    <source>
        <strain evidence="11 12">MCA 4718</strain>
    </source>
</reference>
<feature type="compositionally biased region" description="Low complexity" evidence="8">
    <location>
        <begin position="579"/>
        <end position="600"/>
    </location>
</feature>
<feature type="domain" description="SH3" evidence="9">
    <location>
        <begin position="926"/>
        <end position="990"/>
    </location>
</feature>
<feature type="region of interest" description="Disordered" evidence="8">
    <location>
        <begin position="319"/>
        <end position="921"/>
    </location>
</feature>
<dbReference type="PROSITE" id="PS50002">
    <property type="entry name" value="SH3"/>
    <property type="match status" value="1"/>
</dbReference>
<feature type="compositionally biased region" description="Polar residues" evidence="8">
    <location>
        <begin position="796"/>
        <end position="813"/>
    </location>
</feature>
<dbReference type="InterPro" id="IPR027267">
    <property type="entry name" value="AH/BAR_dom_sf"/>
</dbReference>
<evidence type="ECO:0000259" key="9">
    <source>
        <dbReference type="PROSITE" id="PS50002"/>
    </source>
</evidence>
<dbReference type="InterPro" id="IPR001452">
    <property type="entry name" value="SH3_domain"/>
</dbReference>
<dbReference type="RefSeq" id="XP_025349924.1">
    <property type="nucleotide sequence ID" value="XM_025491595.1"/>
</dbReference>
<dbReference type="STRING" id="1684307.A0A316UD48"/>
<feature type="compositionally biased region" description="Polar residues" evidence="8">
    <location>
        <begin position="679"/>
        <end position="697"/>
    </location>
</feature>
<feature type="compositionally biased region" description="Low complexity" evidence="8">
    <location>
        <begin position="906"/>
        <end position="916"/>
    </location>
</feature>
<evidence type="ECO:0000256" key="2">
    <source>
        <dbReference type="ARBA" id="ARBA00022443"/>
    </source>
</evidence>
<feature type="compositionally biased region" description="Low complexity" evidence="8">
    <location>
        <begin position="501"/>
        <end position="516"/>
    </location>
</feature>
<protein>
    <recommendedName>
        <fullName evidence="13">SH3 domain-containing protein</fullName>
    </recommendedName>
</protein>
<dbReference type="FunFam" id="1.20.1270.60:FF:000045">
    <property type="entry name" value="Cell division control protein"/>
    <property type="match status" value="1"/>
</dbReference>
<feature type="compositionally biased region" description="Polar residues" evidence="8">
    <location>
        <begin position="402"/>
        <end position="411"/>
    </location>
</feature>
<dbReference type="EMBL" id="KZ819322">
    <property type="protein sequence ID" value="PWN22764.1"/>
    <property type="molecule type" value="Genomic_DNA"/>
</dbReference>
<dbReference type="GO" id="GO:0005543">
    <property type="term" value="F:phospholipid binding"/>
    <property type="evidence" value="ECO:0007669"/>
    <property type="project" value="TreeGrafter"/>
</dbReference>
<evidence type="ECO:0000313" key="12">
    <source>
        <dbReference type="Proteomes" id="UP000245942"/>
    </source>
</evidence>
<dbReference type="Gene3D" id="2.30.30.40">
    <property type="entry name" value="SH3 Domains"/>
    <property type="match status" value="1"/>
</dbReference>
<dbReference type="GO" id="GO:0120104">
    <property type="term" value="C:mitotic actomyosin contractile ring, proximal layer"/>
    <property type="evidence" value="ECO:0007669"/>
    <property type="project" value="TreeGrafter"/>
</dbReference>
<dbReference type="Proteomes" id="UP000245942">
    <property type="component" value="Unassembled WGS sequence"/>
</dbReference>
<feature type="compositionally biased region" description="Polar residues" evidence="8">
    <location>
        <begin position="530"/>
        <end position="545"/>
    </location>
</feature>
<evidence type="ECO:0000256" key="6">
    <source>
        <dbReference type="PROSITE-ProRule" id="PRU00192"/>
    </source>
</evidence>
<dbReference type="AlphaFoldDB" id="A0A316UD48"/>
<dbReference type="SUPFAM" id="SSF50044">
    <property type="entry name" value="SH3-domain"/>
    <property type="match status" value="1"/>
</dbReference>
<feature type="domain" description="F-BAR" evidence="10">
    <location>
        <begin position="22"/>
        <end position="275"/>
    </location>
</feature>
<keyword evidence="5" id="KW-0206">Cytoskeleton</keyword>
<evidence type="ECO:0008006" key="13">
    <source>
        <dbReference type="Google" id="ProtNLM"/>
    </source>
</evidence>
<feature type="compositionally biased region" description="Polar residues" evidence="8">
    <location>
        <begin position="769"/>
        <end position="787"/>
    </location>
</feature>
<dbReference type="SMART" id="SM00326">
    <property type="entry name" value="SH3"/>
    <property type="match status" value="1"/>
</dbReference>
<name>A0A316UD48_9BASI</name>
<dbReference type="Pfam" id="PF00611">
    <property type="entry name" value="FCH"/>
    <property type="match status" value="1"/>
</dbReference>
<dbReference type="GO" id="GO:0009898">
    <property type="term" value="C:cytoplasmic side of plasma membrane"/>
    <property type="evidence" value="ECO:0007669"/>
    <property type="project" value="TreeGrafter"/>
</dbReference>
<feature type="compositionally biased region" description="Low complexity" evidence="8">
    <location>
        <begin position="440"/>
        <end position="470"/>
    </location>
</feature>
<keyword evidence="3" id="KW-0963">Cytoplasm</keyword>
<sequence length="990" mass="105241">MAAEGAEGSRRYAAEGELEESPSFCNAFWGNGDAGYEAINGRMKTASRTMEEIRALYKERAEIEADYAKRLGKLAKSIVGKDETGSTRQALEVVRGELDMTSRVHGDLSVMIKKDLEGAITEYQTKSQGARKTAAASIEKLFKNKQAQETYVNKSRERYEQDCIKINGYTAQSSLVQGRDLDKVTSKLDKAQSTVQANDKDYQNFVRALKDTTLRWNTEWKAYLDQCQDIEEERLDFIKSNLWNYANAISAVCVADDEGCERIRVALENCETPKDIAVFVQQRGTGAVIPDAPEYINYARGQHGSGRPSSQIANFVRQTTRPAQPPPPPPSQSYGGGSGTGSGRDGGSGGQSDVGNGVSYQSVQGNGAPAAEALPPSQSQYKPGAPPSGGVGLPGMGLPEQTGPSYQQLPQHQPPVATPPKPERRMSAKNFLARTPSNRTGGASAYGGSATSYNNSAAPQSASLPPSVAPDADEDPIAKALASLRLKSGGKSPAPSHQGRPTQSSGPPPSTLSTSSHRYSQLPPGRASSPGPSLNGSVVVPTSPSAAFMQGPQRSHSPLPVEDIMSSYGQSFPGERKSISLSRRGSVSSAVSSTRVNVAATQPAQPPRGRSPAPSGEGFAGVGARGRSPSPQPYQGDFRHQATPSQDGRTPRHQAQSSISAPQHPPQRAGTPLGISLDASGSVTHDQMAQEYMQRTGSVPPPQQPAAPAPYQQQAPSQQYQQYQQQPAQGGGYGPPSSHQRPSSVVHGQQQHGGYSAPPPPSQAAPSQYHGQPSPGQHGYQQSNAQYGQGAPPFQRQDSSSAVGYNNYGQQQGAAAPHSYGPGRGSTPGPSAGGETPASAYMHQYQRQSNLASSTVGQQHEPQRWSQHGGGGSQPPPQQNGGYAAPAPVVQQPPPQQQQQAPPPAQQQNQQPAIAPTGQYSDTGKPILFYVKAMYDYTATTEEEFSFTLGDIIAVTQTDPDGWWQGELLDEARRKRGANTFPSNFTNLLT</sequence>
<keyword evidence="12" id="KW-1185">Reference proteome</keyword>
<gene>
    <name evidence="11" type="ORF">BCV69DRAFT_280374</name>
</gene>
<feature type="compositionally biased region" description="Pro residues" evidence="8">
    <location>
        <begin position="699"/>
        <end position="708"/>
    </location>
</feature>
<dbReference type="InterPro" id="IPR036028">
    <property type="entry name" value="SH3-like_dom_sf"/>
</dbReference>
<dbReference type="Gene3D" id="1.20.1270.60">
    <property type="entry name" value="Arfaptin homology (AH) domain/BAR domain"/>
    <property type="match status" value="1"/>
</dbReference>
<organism evidence="11 12">
    <name type="scientific">Pseudomicrostroma glucosiphilum</name>
    <dbReference type="NCBI Taxonomy" id="1684307"/>
    <lineage>
        <taxon>Eukaryota</taxon>
        <taxon>Fungi</taxon>
        <taxon>Dikarya</taxon>
        <taxon>Basidiomycota</taxon>
        <taxon>Ustilaginomycotina</taxon>
        <taxon>Exobasidiomycetes</taxon>
        <taxon>Microstromatales</taxon>
        <taxon>Microstromatales incertae sedis</taxon>
        <taxon>Pseudomicrostroma</taxon>
    </lineage>
</organism>
<evidence type="ECO:0000259" key="10">
    <source>
        <dbReference type="PROSITE" id="PS51741"/>
    </source>
</evidence>
<evidence type="ECO:0000256" key="1">
    <source>
        <dbReference type="ARBA" id="ARBA00004245"/>
    </source>
</evidence>
<evidence type="ECO:0000256" key="5">
    <source>
        <dbReference type="ARBA" id="ARBA00023212"/>
    </source>
</evidence>
<dbReference type="GeneID" id="37013329"/>
<keyword evidence="2 6" id="KW-0728">SH3 domain</keyword>
<dbReference type="PANTHER" id="PTHR23065">
    <property type="entry name" value="PROLINE-SERINE-THREONINE PHOSPHATASE INTERACTING PROTEIN 1"/>
    <property type="match status" value="1"/>
</dbReference>
<feature type="compositionally biased region" description="Polar residues" evidence="8">
    <location>
        <begin position="845"/>
        <end position="866"/>
    </location>
</feature>
<dbReference type="Pfam" id="PF00018">
    <property type="entry name" value="SH3_1"/>
    <property type="match status" value="1"/>
</dbReference>
<evidence type="ECO:0000313" key="11">
    <source>
        <dbReference type="EMBL" id="PWN22764.1"/>
    </source>
</evidence>
<feature type="compositionally biased region" description="Low complexity" evidence="8">
    <location>
        <begin position="879"/>
        <end position="890"/>
    </location>
</feature>
<comment type="subcellular location">
    <subcellularLocation>
        <location evidence="1">Cytoplasm</location>
        <location evidence="1">Cytoskeleton</location>
    </subcellularLocation>
</comment>
<dbReference type="InterPro" id="IPR001060">
    <property type="entry name" value="FCH_dom"/>
</dbReference>
<accession>A0A316UD48</accession>